<dbReference type="InterPro" id="IPR001867">
    <property type="entry name" value="OmpR/PhoB-type_DNA-bd"/>
</dbReference>
<organism evidence="5 6">
    <name type="scientific">Actinoalloteichus hymeniacidonis</name>
    <dbReference type="NCBI Taxonomy" id="340345"/>
    <lineage>
        <taxon>Bacteria</taxon>
        <taxon>Bacillati</taxon>
        <taxon>Actinomycetota</taxon>
        <taxon>Actinomycetes</taxon>
        <taxon>Pseudonocardiales</taxon>
        <taxon>Pseudonocardiaceae</taxon>
        <taxon>Actinoalloteichus</taxon>
    </lineage>
</organism>
<proteinExistence type="inferred from homology"/>
<dbReference type="SMART" id="SM01043">
    <property type="entry name" value="BTAD"/>
    <property type="match status" value="1"/>
</dbReference>
<dbReference type="PANTHER" id="PTHR47691:SF3">
    <property type="entry name" value="HTH-TYPE TRANSCRIPTIONAL REGULATOR RV0890C-RELATED"/>
    <property type="match status" value="1"/>
</dbReference>
<feature type="domain" description="OmpR/PhoB-type" evidence="4">
    <location>
        <begin position="1"/>
        <end position="97"/>
    </location>
</feature>
<evidence type="ECO:0000256" key="3">
    <source>
        <dbReference type="PROSITE-ProRule" id="PRU01091"/>
    </source>
</evidence>
<evidence type="ECO:0000313" key="5">
    <source>
        <dbReference type="EMBL" id="AOS64794.1"/>
    </source>
</evidence>
<dbReference type="SMART" id="SM00862">
    <property type="entry name" value="Trans_reg_C"/>
    <property type="match status" value="1"/>
</dbReference>
<sequence>MTVEFKILGETRILVGGTPVELKRNRVRCLLALLLLHANTTVSRDRLLHLVWSSSTAVDSSQVDRSSLQDHIKLVRRSIKNLPASLSSVGAGYRLDVEKKLIDYHRFGDVLAAARSVGVGRDPARVRDLLAPVVDLWDAQPLLDLKSQRAESLREEMIKDRFLPACLLLAESHLALGHPGDVLALFDRVEAAHDVDQRFAVARIDALIGLGRHEDAASLCERTLEDLSKRGRFIGPEIQARQELLRPSPQSSVRPAPIPVAVEMPRPQQLPQASNLVGRADLLAKLDDAMPAEHEPISGVIVLHSAGGCGKTALAVTWAHRPPQLARFPDGRLFVDLEGYGPGRPADSGQVLADFLVSFGVDPDAIPARLDQRVDRLRELLAGKRVLAILDNARDEAHIRPLLDALSGCHILVTSRNRFEDLTVHYGAEEIEVGPLTVESSRRYLTRGIGSPRAVGDPMAFNALIDLCGGIPLALRILRARASKQRSTPLAALLEEEPRHLLEYGSNRPLSVVFSGSYEVLGPETRWLFRSLGGHPGAIFGVEAAAAVADLSAEATRRNLELLVEAHLIEPEVRGRYRFHDLLREYAVGLLDLDPTGQERTAVVRRILDWYLLVARNAESVINPTRELDPLPGEVSTLQLLTFSGVDDAMGWFEREGPNLFAAVEAGHTCGMDAQTWRIANTFGDVFYRLGQADRATRALETALASARRIRENEPAAEFKVLNNLGFSYMNQRRNSDAFRVFRLAYSGFERMDHAEGMASILANLAFLETRIGDPQQAVVLAEKSLDIYTRLNKILEVGQLRVVLGIVYRMVGDRSNAIGSLWLAVGIGREIDALQVTGDGLLELSVVYLEMKEIDLSVSCASDALALLTQVKSGPRIAAAHLALAKALYGQSDLVAAERHAGAAVHLLRLRPDAEAAVRALEILSDVLIAQDRLAEAREATGLAIELLAAGHPLQADLRSKLAALGTTSPR</sequence>
<evidence type="ECO:0000313" key="6">
    <source>
        <dbReference type="Proteomes" id="UP000095210"/>
    </source>
</evidence>
<name>A0AAC9HT09_9PSEU</name>
<dbReference type="Pfam" id="PF03704">
    <property type="entry name" value="BTAD"/>
    <property type="match status" value="1"/>
</dbReference>
<dbReference type="Proteomes" id="UP000095210">
    <property type="component" value="Chromosome"/>
</dbReference>
<dbReference type="SUPFAM" id="SSF52540">
    <property type="entry name" value="P-loop containing nucleoside triphosphate hydrolases"/>
    <property type="match status" value="1"/>
</dbReference>
<dbReference type="Pfam" id="PF00931">
    <property type="entry name" value="NB-ARC"/>
    <property type="match status" value="1"/>
</dbReference>
<dbReference type="RefSeq" id="WP_172803841.1">
    <property type="nucleotide sequence ID" value="NZ_CP014859.1"/>
</dbReference>
<dbReference type="KEGG" id="ahm:TL08_20015"/>
<gene>
    <name evidence="5" type="ORF">TL08_20015</name>
</gene>
<dbReference type="GO" id="GO:0043531">
    <property type="term" value="F:ADP binding"/>
    <property type="evidence" value="ECO:0007669"/>
    <property type="project" value="InterPro"/>
</dbReference>
<dbReference type="GO" id="GO:0003677">
    <property type="term" value="F:DNA binding"/>
    <property type="evidence" value="ECO:0007669"/>
    <property type="project" value="UniProtKB-UniRule"/>
</dbReference>
<dbReference type="InterPro" id="IPR027417">
    <property type="entry name" value="P-loop_NTPase"/>
</dbReference>
<dbReference type="EMBL" id="CP014859">
    <property type="protein sequence ID" value="AOS64794.1"/>
    <property type="molecule type" value="Genomic_DNA"/>
</dbReference>
<dbReference type="SUPFAM" id="SSF46894">
    <property type="entry name" value="C-terminal effector domain of the bipartite response regulators"/>
    <property type="match status" value="1"/>
</dbReference>
<dbReference type="Pfam" id="PF13374">
    <property type="entry name" value="TPR_10"/>
    <property type="match status" value="1"/>
</dbReference>
<dbReference type="Gene3D" id="3.40.50.300">
    <property type="entry name" value="P-loop containing nucleotide triphosphate hydrolases"/>
    <property type="match status" value="1"/>
</dbReference>
<protein>
    <submittedName>
        <fullName evidence="5">DNA-binding transcriptional activator of the SARP family</fullName>
    </submittedName>
</protein>
<dbReference type="InterPro" id="IPR002182">
    <property type="entry name" value="NB-ARC"/>
</dbReference>
<evidence type="ECO:0000256" key="1">
    <source>
        <dbReference type="ARBA" id="ARBA00005820"/>
    </source>
</evidence>
<dbReference type="Gene3D" id="1.10.10.10">
    <property type="entry name" value="Winged helix-like DNA-binding domain superfamily/Winged helix DNA-binding domain"/>
    <property type="match status" value="1"/>
</dbReference>
<dbReference type="Gene3D" id="1.25.40.10">
    <property type="entry name" value="Tetratricopeptide repeat domain"/>
    <property type="match status" value="3"/>
</dbReference>
<dbReference type="InterPro" id="IPR011990">
    <property type="entry name" value="TPR-like_helical_dom_sf"/>
</dbReference>
<dbReference type="InterPro" id="IPR005158">
    <property type="entry name" value="BTAD"/>
</dbReference>
<dbReference type="GO" id="GO:0000160">
    <property type="term" value="P:phosphorelay signal transduction system"/>
    <property type="evidence" value="ECO:0007669"/>
    <property type="project" value="InterPro"/>
</dbReference>
<evidence type="ECO:0000259" key="4">
    <source>
        <dbReference type="PROSITE" id="PS51755"/>
    </source>
</evidence>
<dbReference type="PROSITE" id="PS51755">
    <property type="entry name" value="OMPR_PHOB"/>
    <property type="match status" value="1"/>
</dbReference>
<dbReference type="SUPFAM" id="SSF48452">
    <property type="entry name" value="TPR-like"/>
    <property type="match status" value="3"/>
</dbReference>
<dbReference type="InterPro" id="IPR016032">
    <property type="entry name" value="Sig_transdc_resp-reg_C-effctor"/>
</dbReference>
<dbReference type="PRINTS" id="PR00364">
    <property type="entry name" value="DISEASERSIST"/>
</dbReference>
<dbReference type="PANTHER" id="PTHR47691">
    <property type="entry name" value="REGULATOR-RELATED"/>
    <property type="match status" value="1"/>
</dbReference>
<dbReference type="InterPro" id="IPR036388">
    <property type="entry name" value="WH-like_DNA-bd_sf"/>
</dbReference>
<reference evidence="6" key="1">
    <citation type="submission" date="2016-03" db="EMBL/GenBank/DDBJ databases">
        <title>Complete genome sequence of the type strain Actinoalloteichus hymeniacidonis DSM 45092.</title>
        <authorList>
            <person name="Schaffert L."/>
            <person name="Albersmeier A."/>
            <person name="Winkler A."/>
            <person name="Kalinowski J."/>
            <person name="Zotchev S."/>
            <person name="Ruckert C."/>
        </authorList>
    </citation>
    <scope>NUCLEOTIDE SEQUENCE [LARGE SCALE GENOMIC DNA]</scope>
    <source>
        <strain evidence="6">HPA177(T) (DSM 45092(T))</strain>
    </source>
</reference>
<dbReference type="AlphaFoldDB" id="A0AAC9HT09"/>
<dbReference type="GO" id="GO:0006355">
    <property type="term" value="P:regulation of DNA-templated transcription"/>
    <property type="evidence" value="ECO:0007669"/>
    <property type="project" value="InterPro"/>
</dbReference>
<feature type="DNA-binding region" description="OmpR/PhoB-type" evidence="3">
    <location>
        <begin position="1"/>
        <end position="97"/>
    </location>
</feature>
<accession>A0AAC9HT09</accession>
<keyword evidence="6" id="KW-1185">Reference proteome</keyword>
<keyword evidence="2 3" id="KW-0238">DNA-binding</keyword>
<comment type="similarity">
    <text evidence="1">Belongs to the AfsR/DnrI/RedD regulatory family.</text>
</comment>
<dbReference type="Pfam" id="PF00486">
    <property type="entry name" value="Trans_reg_C"/>
    <property type="match status" value="1"/>
</dbReference>
<evidence type="ECO:0000256" key="2">
    <source>
        <dbReference type="ARBA" id="ARBA00023125"/>
    </source>
</evidence>